<name>A0A1G9D9X0_9BACL</name>
<keyword evidence="3" id="KW-1185">Reference proteome</keyword>
<protein>
    <submittedName>
        <fullName evidence="2">Uncharacterized protein</fullName>
    </submittedName>
</protein>
<sequence>MRKDSKTFITGLCTALLLVLTGCTAVYQAPKTAPIHSMTELGGNLDPLDRTVSPVMRDVYDRSIPAEVYSAD</sequence>
<dbReference type="AlphaFoldDB" id="A0A1G9D9X0"/>
<feature type="signal peptide" evidence="1">
    <location>
        <begin position="1"/>
        <end position="28"/>
    </location>
</feature>
<accession>A0A1G9D9X0</accession>
<evidence type="ECO:0000256" key="1">
    <source>
        <dbReference type="SAM" id="SignalP"/>
    </source>
</evidence>
<evidence type="ECO:0000313" key="2">
    <source>
        <dbReference type="EMBL" id="SDK60708.1"/>
    </source>
</evidence>
<feature type="chain" id="PRO_5011787385" evidence="1">
    <location>
        <begin position="29"/>
        <end position="72"/>
    </location>
</feature>
<dbReference type="EMBL" id="FNDX01000047">
    <property type="protein sequence ID" value="SDK60708.1"/>
    <property type="molecule type" value="Genomic_DNA"/>
</dbReference>
<dbReference type="OrthoDB" id="2624427at2"/>
<proteinExistence type="predicted"/>
<reference evidence="3" key="1">
    <citation type="submission" date="2016-10" db="EMBL/GenBank/DDBJ databases">
        <authorList>
            <person name="Varghese N."/>
            <person name="Submissions S."/>
        </authorList>
    </citation>
    <scope>NUCLEOTIDE SEQUENCE [LARGE SCALE GENOMIC DNA]</scope>
    <source>
        <strain evidence="3">CGMCC 1.11012</strain>
    </source>
</reference>
<dbReference type="Proteomes" id="UP000199050">
    <property type="component" value="Unassembled WGS sequence"/>
</dbReference>
<evidence type="ECO:0000313" key="3">
    <source>
        <dbReference type="Proteomes" id="UP000199050"/>
    </source>
</evidence>
<dbReference type="STRING" id="1174501.SAMN05216192_1477"/>
<dbReference type="PROSITE" id="PS51257">
    <property type="entry name" value="PROKAR_LIPOPROTEIN"/>
    <property type="match status" value="1"/>
</dbReference>
<dbReference type="RefSeq" id="WP_090718816.1">
    <property type="nucleotide sequence ID" value="NZ_CBCSKY010000050.1"/>
</dbReference>
<keyword evidence="1" id="KW-0732">Signal</keyword>
<organism evidence="2 3">
    <name type="scientific">Paenibacillus typhae</name>
    <dbReference type="NCBI Taxonomy" id="1174501"/>
    <lineage>
        <taxon>Bacteria</taxon>
        <taxon>Bacillati</taxon>
        <taxon>Bacillota</taxon>
        <taxon>Bacilli</taxon>
        <taxon>Bacillales</taxon>
        <taxon>Paenibacillaceae</taxon>
        <taxon>Paenibacillus</taxon>
    </lineage>
</organism>
<gene>
    <name evidence="2" type="ORF">SAMN05216192_1477</name>
</gene>